<proteinExistence type="predicted"/>
<feature type="compositionally biased region" description="Basic and acidic residues" evidence="1">
    <location>
        <begin position="9"/>
        <end position="36"/>
    </location>
</feature>
<feature type="compositionally biased region" description="Acidic residues" evidence="1">
    <location>
        <begin position="40"/>
        <end position="51"/>
    </location>
</feature>
<evidence type="ECO:0000313" key="2">
    <source>
        <dbReference type="EMBL" id="GEU42399.1"/>
    </source>
</evidence>
<organism evidence="2">
    <name type="scientific">Tanacetum cinerariifolium</name>
    <name type="common">Dalmatian daisy</name>
    <name type="synonym">Chrysanthemum cinerariifolium</name>
    <dbReference type="NCBI Taxonomy" id="118510"/>
    <lineage>
        <taxon>Eukaryota</taxon>
        <taxon>Viridiplantae</taxon>
        <taxon>Streptophyta</taxon>
        <taxon>Embryophyta</taxon>
        <taxon>Tracheophyta</taxon>
        <taxon>Spermatophyta</taxon>
        <taxon>Magnoliopsida</taxon>
        <taxon>eudicotyledons</taxon>
        <taxon>Gunneridae</taxon>
        <taxon>Pentapetalae</taxon>
        <taxon>asterids</taxon>
        <taxon>campanulids</taxon>
        <taxon>Asterales</taxon>
        <taxon>Asteraceae</taxon>
        <taxon>Asteroideae</taxon>
        <taxon>Anthemideae</taxon>
        <taxon>Anthemidinae</taxon>
        <taxon>Tanacetum</taxon>
    </lineage>
</organism>
<dbReference type="AlphaFoldDB" id="A0A6L2K055"/>
<dbReference type="EMBL" id="BKCJ010001563">
    <property type="protein sequence ID" value="GEU42399.1"/>
    <property type="molecule type" value="Genomic_DNA"/>
</dbReference>
<feature type="region of interest" description="Disordered" evidence="1">
    <location>
        <begin position="1"/>
        <end position="51"/>
    </location>
</feature>
<name>A0A6L2K055_TANCI</name>
<reference evidence="2" key="1">
    <citation type="journal article" date="2019" name="Sci. Rep.">
        <title>Draft genome of Tanacetum cinerariifolium, the natural source of mosquito coil.</title>
        <authorList>
            <person name="Yamashiro T."/>
            <person name="Shiraishi A."/>
            <person name="Satake H."/>
            <person name="Nakayama K."/>
        </authorList>
    </citation>
    <scope>NUCLEOTIDE SEQUENCE</scope>
</reference>
<evidence type="ECO:0000256" key="1">
    <source>
        <dbReference type="SAM" id="MobiDB-lite"/>
    </source>
</evidence>
<protein>
    <submittedName>
        <fullName evidence="2">Uncharacterized protein</fullName>
    </submittedName>
</protein>
<sequence length="97" mass="11471">MNKRKGDRSKRQWDDNIKDKDWSEAKDDGYEVKDNVNNENDFENMLGDDTEDEVSMDIDIPNKEMKQKEEADKKRDFVFETKDGAAMIRDYMQTLAP</sequence>
<comment type="caution">
    <text evidence="2">The sequence shown here is derived from an EMBL/GenBank/DDBJ whole genome shotgun (WGS) entry which is preliminary data.</text>
</comment>
<gene>
    <name evidence="2" type="ORF">Tci_014377</name>
</gene>
<accession>A0A6L2K055</accession>